<evidence type="ECO:0008006" key="3">
    <source>
        <dbReference type="Google" id="ProtNLM"/>
    </source>
</evidence>
<dbReference type="Proteomes" id="UP000724874">
    <property type="component" value="Unassembled WGS sequence"/>
</dbReference>
<dbReference type="Gene3D" id="2.80.10.50">
    <property type="match status" value="1"/>
</dbReference>
<evidence type="ECO:0000313" key="2">
    <source>
        <dbReference type="Proteomes" id="UP000724874"/>
    </source>
</evidence>
<gene>
    <name evidence="1" type="ORF">CPB84DRAFT_1681953</name>
</gene>
<protein>
    <recommendedName>
        <fullName evidence="3">Ricin B lectin domain-containing protein</fullName>
    </recommendedName>
</protein>
<comment type="caution">
    <text evidence="1">The sequence shown here is derived from an EMBL/GenBank/DDBJ whole genome shotgun (WGS) entry which is preliminary data.</text>
</comment>
<dbReference type="OrthoDB" id="6770063at2759"/>
<sequence>MSILSTSATNGALLISTSSLNIHPSGDNSKCVGILGGTYADGTAVDIYDCNGSITQKWQWNGNALDISQPVDGSNGVLTR</sequence>
<proteinExistence type="predicted"/>
<organism evidence="1 2">
    <name type="scientific">Gymnopilus junonius</name>
    <name type="common">Spectacular rustgill mushroom</name>
    <name type="synonym">Gymnopilus spectabilis subsp. junonius</name>
    <dbReference type="NCBI Taxonomy" id="109634"/>
    <lineage>
        <taxon>Eukaryota</taxon>
        <taxon>Fungi</taxon>
        <taxon>Dikarya</taxon>
        <taxon>Basidiomycota</taxon>
        <taxon>Agaricomycotina</taxon>
        <taxon>Agaricomycetes</taxon>
        <taxon>Agaricomycetidae</taxon>
        <taxon>Agaricales</taxon>
        <taxon>Agaricineae</taxon>
        <taxon>Hymenogastraceae</taxon>
        <taxon>Gymnopilus</taxon>
    </lineage>
</organism>
<dbReference type="AlphaFoldDB" id="A0A9P5NIY7"/>
<reference evidence="1" key="1">
    <citation type="submission" date="2020-11" db="EMBL/GenBank/DDBJ databases">
        <authorList>
            <consortium name="DOE Joint Genome Institute"/>
            <person name="Ahrendt S."/>
            <person name="Riley R."/>
            <person name="Andreopoulos W."/>
            <person name="LaButti K."/>
            <person name="Pangilinan J."/>
            <person name="Ruiz-duenas F.J."/>
            <person name="Barrasa J.M."/>
            <person name="Sanchez-Garcia M."/>
            <person name="Camarero S."/>
            <person name="Miyauchi S."/>
            <person name="Serrano A."/>
            <person name="Linde D."/>
            <person name="Babiker R."/>
            <person name="Drula E."/>
            <person name="Ayuso-Fernandez I."/>
            <person name="Pacheco R."/>
            <person name="Padilla G."/>
            <person name="Ferreira P."/>
            <person name="Barriuso J."/>
            <person name="Kellner H."/>
            <person name="Castanera R."/>
            <person name="Alfaro M."/>
            <person name="Ramirez L."/>
            <person name="Pisabarro A.G."/>
            <person name="Kuo A."/>
            <person name="Tritt A."/>
            <person name="Lipzen A."/>
            <person name="He G."/>
            <person name="Yan M."/>
            <person name="Ng V."/>
            <person name="Cullen D."/>
            <person name="Martin F."/>
            <person name="Rosso M.-N."/>
            <person name="Henrissat B."/>
            <person name="Hibbett D."/>
            <person name="Martinez A.T."/>
            <person name="Grigoriev I.V."/>
        </authorList>
    </citation>
    <scope>NUCLEOTIDE SEQUENCE</scope>
    <source>
        <strain evidence="1">AH 44721</strain>
    </source>
</reference>
<name>A0A9P5NIY7_GYMJU</name>
<dbReference type="EMBL" id="JADNYJ010000058">
    <property type="protein sequence ID" value="KAF8896883.1"/>
    <property type="molecule type" value="Genomic_DNA"/>
</dbReference>
<keyword evidence="2" id="KW-1185">Reference proteome</keyword>
<evidence type="ECO:0000313" key="1">
    <source>
        <dbReference type="EMBL" id="KAF8896883.1"/>
    </source>
</evidence>
<dbReference type="SUPFAM" id="SSF50370">
    <property type="entry name" value="Ricin B-like lectins"/>
    <property type="match status" value="1"/>
</dbReference>
<dbReference type="PROSITE" id="PS50231">
    <property type="entry name" value="RICIN_B_LECTIN"/>
    <property type="match status" value="1"/>
</dbReference>
<dbReference type="InterPro" id="IPR035992">
    <property type="entry name" value="Ricin_B-like_lectins"/>
</dbReference>
<accession>A0A9P5NIY7</accession>